<evidence type="ECO:0000313" key="8">
    <source>
        <dbReference type="WBParaSite" id="SBAD_0001047601-mRNA-1"/>
    </source>
</evidence>
<feature type="transmembrane region" description="Helical" evidence="5">
    <location>
        <begin position="85"/>
        <end position="103"/>
    </location>
</feature>
<feature type="transmembrane region" description="Helical" evidence="5">
    <location>
        <begin position="12"/>
        <end position="36"/>
    </location>
</feature>
<keyword evidence="2 5" id="KW-0812">Transmembrane</keyword>
<keyword evidence="4 5" id="KW-0472">Membrane</keyword>
<evidence type="ECO:0000256" key="5">
    <source>
        <dbReference type="SAM" id="Phobius"/>
    </source>
</evidence>
<evidence type="ECO:0000256" key="4">
    <source>
        <dbReference type="ARBA" id="ARBA00023136"/>
    </source>
</evidence>
<accession>A0A183J2L5</accession>
<evidence type="ECO:0000313" key="7">
    <source>
        <dbReference type="Proteomes" id="UP000270296"/>
    </source>
</evidence>
<dbReference type="EMBL" id="UZAM01013629">
    <property type="protein sequence ID" value="VDP29017.1"/>
    <property type="molecule type" value="Genomic_DNA"/>
</dbReference>
<feature type="transmembrane region" description="Helical" evidence="5">
    <location>
        <begin position="110"/>
        <end position="131"/>
    </location>
</feature>
<sequence length="184" mass="20353">MNNSLHCRQASAPLLVSVRLTIVTCLCACIFCTELFRINFAIPFVFAPEVNDSLGESCTEVLSVPPKSADDRLAWTLLDRNSIVIAYYLPVPVVAPLGLWLCSRYSGKQILLTCIGLSSLLTIFVPSLAYLSSVYVIAVRLVLGCLRALILPALIDVVKNWIPAAERMTVFFMGVFGMKFFPRF</sequence>
<reference evidence="8" key="1">
    <citation type="submission" date="2016-06" db="UniProtKB">
        <authorList>
            <consortium name="WormBaseParasite"/>
        </authorList>
    </citation>
    <scope>IDENTIFICATION</scope>
</reference>
<dbReference type="PANTHER" id="PTHR11662">
    <property type="entry name" value="SOLUTE CARRIER FAMILY 17"/>
    <property type="match status" value="1"/>
</dbReference>
<dbReference type="Gene3D" id="1.20.1250.20">
    <property type="entry name" value="MFS general substrate transporter like domains"/>
    <property type="match status" value="1"/>
</dbReference>
<keyword evidence="7" id="KW-1185">Reference proteome</keyword>
<dbReference type="OrthoDB" id="2985014at2759"/>
<comment type="subcellular location">
    <subcellularLocation>
        <location evidence="1">Membrane</location>
        <topology evidence="1">Multi-pass membrane protein</topology>
    </subcellularLocation>
</comment>
<dbReference type="GO" id="GO:0006820">
    <property type="term" value="P:monoatomic anion transport"/>
    <property type="evidence" value="ECO:0007669"/>
    <property type="project" value="TreeGrafter"/>
</dbReference>
<dbReference type="GO" id="GO:0022857">
    <property type="term" value="F:transmembrane transporter activity"/>
    <property type="evidence" value="ECO:0007669"/>
    <property type="project" value="InterPro"/>
</dbReference>
<keyword evidence="3 5" id="KW-1133">Transmembrane helix</keyword>
<evidence type="ECO:0000256" key="1">
    <source>
        <dbReference type="ARBA" id="ARBA00004141"/>
    </source>
</evidence>
<dbReference type="InterPro" id="IPR036259">
    <property type="entry name" value="MFS_trans_sf"/>
</dbReference>
<dbReference type="SUPFAM" id="SSF103473">
    <property type="entry name" value="MFS general substrate transporter"/>
    <property type="match status" value="1"/>
</dbReference>
<name>A0A183J2L5_9BILA</name>
<evidence type="ECO:0000256" key="3">
    <source>
        <dbReference type="ARBA" id="ARBA00022989"/>
    </source>
</evidence>
<dbReference type="GO" id="GO:0016020">
    <property type="term" value="C:membrane"/>
    <property type="evidence" value="ECO:0007669"/>
    <property type="project" value="UniProtKB-SubCell"/>
</dbReference>
<feature type="transmembrane region" description="Helical" evidence="5">
    <location>
        <begin position="137"/>
        <end position="158"/>
    </location>
</feature>
<dbReference type="PANTHER" id="PTHR11662:SF399">
    <property type="entry name" value="FI19708P1-RELATED"/>
    <property type="match status" value="1"/>
</dbReference>
<organism evidence="8">
    <name type="scientific">Soboliphyme baturini</name>
    <dbReference type="NCBI Taxonomy" id="241478"/>
    <lineage>
        <taxon>Eukaryota</taxon>
        <taxon>Metazoa</taxon>
        <taxon>Ecdysozoa</taxon>
        <taxon>Nematoda</taxon>
        <taxon>Enoplea</taxon>
        <taxon>Dorylaimia</taxon>
        <taxon>Dioctophymatida</taxon>
        <taxon>Dioctophymatoidea</taxon>
        <taxon>Soboliphymatidae</taxon>
        <taxon>Soboliphyme</taxon>
    </lineage>
</organism>
<evidence type="ECO:0000313" key="6">
    <source>
        <dbReference type="EMBL" id="VDP29017.1"/>
    </source>
</evidence>
<evidence type="ECO:0000256" key="2">
    <source>
        <dbReference type="ARBA" id="ARBA00022692"/>
    </source>
</evidence>
<protein>
    <submittedName>
        <fullName evidence="8">MFS domain-containing protein</fullName>
    </submittedName>
</protein>
<dbReference type="InterPro" id="IPR011701">
    <property type="entry name" value="MFS"/>
</dbReference>
<dbReference type="Proteomes" id="UP000270296">
    <property type="component" value="Unassembled WGS sequence"/>
</dbReference>
<reference evidence="6 7" key="2">
    <citation type="submission" date="2018-11" db="EMBL/GenBank/DDBJ databases">
        <authorList>
            <consortium name="Pathogen Informatics"/>
        </authorList>
    </citation>
    <scope>NUCLEOTIDE SEQUENCE [LARGE SCALE GENOMIC DNA]</scope>
</reference>
<proteinExistence type="predicted"/>
<gene>
    <name evidence="6" type="ORF">SBAD_LOCUS10112</name>
</gene>
<dbReference type="Pfam" id="PF07690">
    <property type="entry name" value="MFS_1"/>
    <property type="match status" value="1"/>
</dbReference>
<dbReference type="InterPro" id="IPR050382">
    <property type="entry name" value="MFS_Na/Anion_cotransporter"/>
</dbReference>
<dbReference type="WBParaSite" id="SBAD_0001047601-mRNA-1">
    <property type="protein sequence ID" value="SBAD_0001047601-mRNA-1"/>
    <property type="gene ID" value="SBAD_0001047601"/>
</dbReference>
<dbReference type="AlphaFoldDB" id="A0A183J2L5"/>